<dbReference type="PANTHER" id="PTHR15822:SF4">
    <property type="entry name" value="TYROSYL-DNA PHOSPHODIESTERASE 2"/>
    <property type="match status" value="1"/>
</dbReference>
<organism evidence="10 11">
    <name type="scientific">Roseisolibacter agri</name>
    <dbReference type="NCBI Taxonomy" id="2014610"/>
    <lineage>
        <taxon>Bacteria</taxon>
        <taxon>Pseudomonadati</taxon>
        <taxon>Gemmatimonadota</taxon>
        <taxon>Gemmatimonadia</taxon>
        <taxon>Gemmatimonadales</taxon>
        <taxon>Gemmatimonadaceae</taxon>
        <taxon>Roseisolibacter</taxon>
    </lineage>
</organism>
<dbReference type="GO" id="GO:0046872">
    <property type="term" value="F:metal ion binding"/>
    <property type="evidence" value="ECO:0007669"/>
    <property type="project" value="UniProtKB-KW"/>
</dbReference>
<dbReference type="GO" id="GO:0006281">
    <property type="term" value="P:DNA repair"/>
    <property type="evidence" value="ECO:0007669"/>
    <property type="project" value="UniProtKB-KW"/>
</dbReference>
<evidence type="ECO:0000256" key="4">
    <source>
        <dbReference type="ARBA" id="ARBA00022723"/>
    </source>
</evidence>
<evidence type="ECO:0000256" key="6">
    <source>
        <dbReference type="ARBA" id="ARBA00022801"/>
    </source>
</evidence>
<dbReference type="InterPro" id="IPR051547">
    <property type="entry name" value="TDP2-like"/>
</dbReference>
<dbReference type="GO" id="GO:0004518">
    <property type="term" value="F:nuclease activity"/>
    <property type="evidence" value="ECO:0007669"/>
    <property type="project" value="UniProtKB-KW"/>
</dbReference>
<protein>
    <recommendedName>
        <fullName evidence="9">Endonuclease/exonuclease/phosphatase domain-containing protein</fullName>
    </recommendedName>
</protein>
<accession>A0AA37QM64</accession>
<proteinExistence type="predicted"/>
<dbReference type="PANTHER" id="PTHR15822">
    <property type="entry name" value="TRAF AND TNF RECEPTOR-ASSOCIATED PROTEIN"/>
    <property type="match status" value="1"/>
</dbReference>
<evidence type="ECO:0000259" key="9">
    <source>
        <dbReference type="Pfam" id="PF03372"/>
    </source>
</evidence>
<dbReference type="EMBL" id="BRXS01000010">
    <property type="protein sequence ID" value="GLC28403.1"/>
    <property type="molecule type" value="Genomic_DNA"/>
</dbReference>
<dbReference type="Proteomes" id="UP001161325">
    <property type="component" value="Unassembled WGS sequence"/>
</dbReference>
<keyword evidence="8" id="KW-0234">DNA repair</keyword>
<dbReference type="GO" id="GO:0016787">
    <property type="term" value="F:hydrolase activity"/>
    <property type="evidence" value="ECO:0007669"/>
    <property type="project" value="UniProtKB-KW"/>
</dbReference>
<dbReference type="Gene3D" id="3.60.10.10">
    <property type="entry name" value="Endonuclease/exonuclease/phosphatase"/>
    <property type="match status" value="1"/>
</dbReference>
<feature type="domain" description="Endonuclease/exonuclease/phosphatase" evidence="9">
    <location>
        <begin position="2"/>
        <end position="216"/>
    </location>
</feature>
<name>A0AA37QM64_9BACT</name>
<keyword evidence="6" id="KW-0378">Hydrolase</keyword>
<evidence type="ECO:0000256" key="5">
    <source>
        <dbReference type="ARBA" id="ARBA00022763"/>
    </source>
</evidence>
<dbReference type="SUPFAM" id="SSF56219">
    <property type="entry name" value="DNase I-like"/>
    <property type="match status" value="1"/>
</dbReference>
<gene>
    <name evidence="10" type="ORF">rosag_49160</name>
</gene>
<evidence type="ECO:0000256" key="2">
    <source>
        <dbReference type="ARBA" id="ARBA00001946"/>
    </source>
</evidence>
<comment type="caution">
    <text evidence="10">The sequence shown here is derived from an EMBL/GenBank/DDBJ whole genome shotgun (WGS) entry which is preliminary data.</text>
</comment>
<dbReference type="InterPro" id="IPR005135">
    <property type="entry name" value="Endo/exonuclease/phosphatase"/>
</dbReference>
<dbReference type="Pfam" id="PF03372">
    <property type="entry name" value="Exo_endo_phos"/>
    <property type="match status" value="1"/>
</dbReference>
<keyword evidence="7" id="KW-0460">Magnesium</keyword>
<comment type="cofactor">
    <cofactor evidence="1">
        <name>Mn(2+)</name>
        <dbReference type="ChEBI" id="CHEBI:29035"/>
    </cofactor>
</comment>
<reference evidence="10" key="1">
    <citation type="submission" date="2022-08" db="EMBL/GenBank/DDBJ databases">
        <title>Draft genome sequencing of Roseisolibacter agri AW1220.</title>
        <authorList>
            <person name="Tobiishi Y."/>
            <person name="Tonouchi A."/>
        </authorList>
    </citation>
    <scope>NUCLEOTIDE SEQUENCE</scope>
    <source>
        <strain evidence="10">AW1220</strain>
    </source>
</reference>
<keyword evidence="4" id="KW-0479">Metal-binding</keyword>
<evidence type="ECO:0000313" key="11">
    <source>
        <dbReference type="Proteomes" id="UP001161325"/>
    </source>
</evidence>
<dbReference type="InterPro" id="IPR036691">
    <property type="entry name" value="Endo/exonu/phosph_ase_sf"/>
</dbReference>
<comment type="cofactor">
    <cofactor evidence="2">
        <name>Mg(2+)</name>
        <dbReference type="ChEBI" id="CHEBI:18420"/>
    </cofactor>
</comment>
<keyword evidence="3" id="KW-0540">Nuclease</keyword>
<evidence type="ECO:0000256" key="3">
    <source>
        <dbReference type="ARBA" id="ARBA00022722"/>
    </source>
</evidence>
<evidence type="ECO:0000256" key="1">
    <source>
        <dbReference type="ARBA" id="ARBA00001936"/>
    </source>
</evidence>
<evidence type="ECO:0000256" key="7">
    <source>
        <dbReference type="ARBA" id="ARBA00022842"/>
    </source>
</evidence>
<keyword evidence="5" id="KW-0227">DNA damage</keyword>
<dbReference type="AlphaFoldDB" id="A0AA37QM64"/>
<keyword evidence="11" id="KW-1185">Reference proteome</keyword>
<evidence type="ECO:0000313" key="10">
    <source>
        <dbReference type="EMBL" id="GLC28403.1"/>
    </source>
</evidence>
<sequence>MIRAADPDVVMLQEASDPTVVRRLSEATGLHEWGARIGHSTGYLSRHAVTSHAWHHPRGSRHAFLEVELGDVGCRLFGLHLNAWFSKWSEMRRTREIRALLDGIRAHQDGFHAIAGDFNALAPGERLEVRGFPRWIRAMIWLSGRDIARDTIQTMLDGGYVDAWRTLHAGEPGYSFPTWEPHVRLDYLFTPGRYQARIGRCEVFAAPAEARTASDHFPLLVELATA</sequence>
<evidence type="ECO:0000256" key="8">
    <source>
        <dbReference type="ARBA" id="ARBA00023204"/>
    </source>
</evidence>